<keyword evidence="3" id="KW-1185">Reference proteome</keyword>
<gene>
    <name evidence="2" type="ORF">EV356DRAFT_530425</name>
</gene>
<name>A0A6A6HFT6_VIRVR</name>
<protein>
    <submittedName>
        <fullName evidence="2">Uncharacterized protein</fullName>
    </submittedName>
</protein>
<proteinExistence type="predicted"/>
<feature type="region of interest" description="Disordered" evidence="1">
    <location>
        <begin position="21"/>
        <end position="65"/>
    </location>
</feature>
<evidence type="ECO:0000313" key="3">
    <source>
        <dbReference type="Proteomes" id="UP000800092"/>
    </source>
</evidence>
<evidence type="ECO:0000256" key="1">
    <source>
        <dbReference type="SAM" id="MobiDB-lite"/>
    </source>
</evidence>
<reference evidence="2" key="1">
    <citation type="journal article" date="2020" name="Stud. Mycol.">
        <title>101 Dothideomycetes genomes: a test case for predicting lifestyles and emergence of pathogens.</title>
        <authorList>
            <person name="Haridas S."/>
            <person name="Albert R."/>
            <person name="Binder M."/>
            <person name="Bloem J."/>
            <person name="Labutti K."/>
            <person name="Salamov A."/>
            <person name="Andreopoulos B."/>
            <person name="Baker S."/>
            <person name="Barry K."/>
            <person name="Bills G."/>
            <person name="Bluhm B."/>
            <person name="Cannon C."/>
            <person name="Castanera R."/>
            <person name="Culley D."/>
            <person name="Daum C."/>
            <person name="Ezra D."/>
            <person name="Gonzalez J."/>
            <person name="Henrissat B."/>
            <person name="Kuo A."/>
            <person name="Liang C."/>
            <person name="Lipzen A."/>
            <person name="Lutzoni F."/>
            <person name="Magnuson J."/>
            <person name="Mondo S."/>
            <person name="Nolan M."/>
            <person name="Ohm R."/>
            <person name="Pangilinan J."/>
            <person name="Park H.-J."/>
            <person name="Ramirez L."/>
            <person name="Alfaro M."/>
            <person name="Sun H."/>
            <person name="Tritt A."/>
            <person name="Yoshinaga Y."/>
            <person name="Zwiers L.-H."/>
            <person name="Turgeon B."/>
            <person name="Goodwin S."/>
            <person name="Spatafora J."/>
            <person name="Crous P."/>
            <person name="Grigoriev I."/>
        </authorList>
    </citation>
    <scope>NUCLEOTIDE SEQUENCE</scope>
    <source>
        <strain evidence="2">Tuck. ex Michener</strain>
    </source>
</reference>
<evidence type="ECO:0000313" key="2">
    <source>
        <dbReference type="EMBL" id="KAF2236907.1"/>
    </source>
</evidence>
<sequence>MTTADGGQYFFSSLVSSKTTALSLRQGETAKPQSKVADKDADGRTSTNGAAAIYQGGRPGTAGRLQNNELRANRGTAAVGEGLGVGSDRCEREDSFPDGREKTNLLVLQQESEVRRCALPVVDVDVDGISSCEGPLRSLVRQHFLLNVTANANAQTPSLETVLVDLVAGSLAA</sequence>
<organism evidence="2 3">
    <name type="scientific">Viridothelium virens</name>
    <name type="common">Speckled blister lichen</name>
    <name type="synonym">Trypethelium virens</name>
    <dbReference type="NCBI Taxonomy" id="1048519"/>
    <lineage>
        <taxon>Eukaryota</taxon>
        <taxon>Fungi</taxon>
        <taxon>Dikarya</taxon>
        <taxon>Ascomycota</taxon>
        <taxon>Pezizomycotina</taxon>
        <taxon>Dothideomycetes</taxon>
        <taxon>Dothideomycetes incertae sedis</taxon>
        <taxon>Trypetheliales</taxon>
        <taxon>Trypetheliaceae</taxon>
        <taxon>Viridothelium</taxon>
    </lineage>
</organism>
<accession>A0A6A6HFT6</accession>
<dbReference type="EMBL" id="ML991782">
    <property type="protein sequence ID" value="KAF2236907.1"/>
    <property type="molecule type" value="Genomic_DNA"/>
</dbReference>
<dbReference type="AlphaFoldDB" id="A0A6A6HFT6"/>
<dbReference type="Proteomes" id="UP000800092">
    <property type="component" value="Unassembled WGS sequence"/>
</dbReference>